<keyword evidence="3" id="KW-1185">Reference proteome</keyword>
<organism evidence="2 3">
    <name type="scientific">Paenibacillus spiritus</name>
    <dbReference type="NCBI Taxonomy" id="2496557"/>
    <lineage>
        <taxon>Bacteria</taxon>
        <taxon>Bacillati</taxon>
        <taxon>Bacillota</taxon>
        <taxon>Bacilli</taxon>
        <taxon>Bacillales</taxon>
        <taxon>Paenibacillaceae</taxon>
        <taxon>Paenibacillus</taxon>
    </lineage>
</organism>
<reference evidence="2 3" key="1">
    <citation type="submission" date="2019-09" db="EMBL/GenBank/DDBJ databases">
        <title>Bacillus ochoae sp. nov., Paenibacillus whitsoniae sp. nov., Paenibacillus spiritus sp. nov. Isolated from the Mars Exploration Rover during spacecraft assembly.</title>
        <authorList>
            <person name="Seuylemezian A."/>
            <person name="Vaishampayan P."/>
        </authorList>
    </citation>
    <scope>NUCLEOTIDE SEQUENCE [LARGE SCALE GENOMIC DNA]</scope>
    <source>
        <strain evidence="2 3">MER_111</strain>
    </source>
</reference>
<dbReference type="InterPro" id="IPR037522">
    <property type="entry name" value="HD_GYP_dom"/>
</dbReference>
<dbReference type="PANTHER" id="PTHR43155:SF2">
    <property type="entry name" value="CYCLIC DI-GMP PHOSPHODIESTERASE PA4108"/>
    <property type="match status" value="1"/>
</dbReference>
<dbReference type="InterPro" id="IPR003607">
    <property type="entry name" value="HD/PDEase_dom"/>
</dbReference>
<comment type="caution">
    <text evidence="2">The sequence shown here is derived from an EMBL/GenBank/DDBJ whole genome shotgun (WGS) entry which is preliminary data.</text>
</comment>
<dbReference type="PANTHER" id="PTHR43155">
    <property type="entry name" value="CYCLIC DI-GMP PHOSPHODIESTERASE PA4108-RELATED"/>
    <property type="match status" value="1"/>
</dbReference>
<dbReference type="AlphaFoldDB" id="A0A5J5GCS8"/>
<dbReference type="Proteomes" id="UP000367750">
    <property type="component" value="Unassembled WGS sequence"/>
</dbReference>
<evidence type="ECO:0000313" key="3">
    <source>
        <dbReference type="Proteomes" id="UP000367750"/>
    </source>
</evidence>
<dbReference type="SUPFAM" id="SSF51182">
    <property type="entry name" value="RmlC-like cupins"/>
    <property type="match status" value="1"/>
</dbReference>
<dbReference type="SMART" id="SM00471">
    <property type="entry name" value="HDc"/>
    <property type="match status" value="1"/>
</dbReference>
<gene>
    <name evidence="2" type="ORF">F4V43_06925</name>
</gene>
<dbReference type="Gene3D" id="1.10.3210.10">
    <property type="entry name" value="Hypothetical protein af1432"/>
    <property type="match status" value="1"/>
</dbReference>
<evidence type="ECO:0000313" key="2">
    <source>
        <dbReference type="EMBL" id="KAA9005807.1"/>
    </source>
</evidence>
<dbReference type="CDD" id="cd00077">
    <property type="entry name" value="HDc"/>
    <property type="match status" value="1"/>
</dbReference>
<feature type="domain" description="HD-GYP" evidence="1">
    <location>
        <begin position="113"/>
        <end position="307"/>
    </location>
</feature>
<dbReference type="EMBL" id="VYKK01000007">
    <property type="protein sequence ID" value="KAA9005807.1"/>
    <property type="molecule type" value="Genomic_DNA"/>
</dbReference>
<evidence type="ECO:0000259" key="1">
    <source>
        <dbReference type="PROSITE" id="PS51832"/>
    </source>
</evidence>
<dbReference type="InterPro" id="IPR011051">
    <property type="entry name" value="RmlC_Cupin_sf"/>
</dbReference>
<protein>
    <submittedName>
        <fullName evidence="2">HD domain-containing protein</fullName>
    </submittedName>
</protein>
<dbReference type="OrthoDB" id="9759601at2"/>
<proteinExistence type="predicted"/>
<dbReference type="Pfam" id="PF13487">
    <property type="entry name" value="HD_5"/>
    <property type="match status" value="1"/>
</dbReference>
<accession>A0A5J5GCS8</accession>
<dbReference type="PROSITE" id="PS51832">
    <property type="entry name" value="HD_GYP"/>
    <property type="match status" value="1"/>
</dbReference>
<sequence length="310" mass="35961">MRGLNLGREGESIAREYQSSSEFLLLARGDGSEIIMQSIKKDKIFCVYPADEANTMEFFYILEGECSYAGEEHNIVLKKGDYFYAHYLDTVENFNSLTDMKLLWYTTKPAFHLISHRIRTLEEVLKKVQQKDNYTFEHSARVQKYSLMIAGMLKLSKDQWEDLYYAAAFHDVGKIHIPAEILNKEGRLTVEEFEIIKRHSYDGYVMVKDLYYNNICMIILQHHERLDGSGYPYGIKEEDILLEAKIIGIADTFDAMTSDRPYRRGLPPEVAMDELKRLSGIHYDGHMVDLFEKALIADGILQPREAREEP</sequence>
<dbReference type="SUPFAM" id="SSF109604">
    <property type="entry name" value="HD-domain/PDEase-like"/>
    <property type="match status" value="1"/>
</dbReference>
<name>A0A5J5GCS8_9BACL</name>